<dbReference type="GO" id="GO:0043565">
    <property type="term" value="F:sequence-specific DNA binding"/>
    <property type="evidence" value="ECO:0007669"/>
    <property type="project" value="InterPro"/>
</dbReference>
<dbReference type="PROSITE" id="PS01124">
    <property type="entry name" value="HTH_ARAC_FAMILY_2"/>
    <property type="match status" value="1"/>
</dbReference>
<dbReference type="InterPro" id="IPR035418">
    <property type="entry name" value="AraC-bd_2"/>
</dbReference>
<dbReference type="AlphaFoldDB" id="A0A4Y8UGV9"/>
<dbReference type="InterPro" id="IPR018062">
    <property type="entry name" value="HTH_AraC-typ_CS"/>
</dbReference>
<dbReference type="OrthoDB" id="9816461at2"/>
<gene>
    <name evidence="5" type="ORF">E3W66_07820</name>
</gene>
<organism evidence="5 6">
    <name type="scientific">Gammaproteobacteria bacterium LSUCC0057</name>
    <dbReference type="NCBI Taxonomy" id="2559237"/>
    <lineage>
        <taxon>Bacteria</taxon>
        <taxon>Pseudomonadati</taxon>
        <taxon>Pseudomonadota</taxon>
        <taxon>Gammaproteobacteria</taxon>
        <taxon>Cellvibrionales</taxon>
        <taxon>Porticoccaceae</taxon>
        <taxon>SAR92 clade</taxon>
    </lineage>
</organism>
<reference evidence="5 6" key="1">
    <citation type="submission" date="2019-03" db="EMBL/GenBank/DDBJ databases">
        <title>Draft genome of Gammaproteobacteria bacterium LSUCC0057, a member of the SAR92 clade.</title>
        <authorList>
            <person name="Lanclos V.C."/>
            <person name="Doiron C."/>
            <person name="Henson M.W."/>
            <person name="Thrash J.C."/>
        </authorList>
    </citation>
    <scope>NUCLEOTIDE SEQUENCE [LARGE SCALE GENOMIC DNA]</scope>
    <source>
        <strain evidence="5 6">LSUCC0057</strain>
    </source>
</reference>
<dbReference type="GO" id="GO:0003700">
    <property type="term" value="F:DNA-binding transcription factor activity"/>
    <property type="evidence" value="ECO:0007669"/>
    <property type="project" value="InterPro"/>
</dbReference>
<dbReference type="PROSITE" id="PS00041">
    <property type="entry name" value="HTH_ARAC_FAMILY_1"/>
    <property type="match status" value="1"/>
</dbReference>
<evidence type="ECO:0000313" key="6">
    <source>
        <dbReference type="Proteomes" id="UP000298133"/>
    </source>
</evidence>
<dbReference type="Pfam" id="PF14525">
    <property type="entry name" value="AraC_binding_2"/>
    <property type="match status" value="1"/>
</dbReference>
<sequence length="317" mass="36087">MIFDSQQQPLPRRRIVMRKEHLAEQIAALFTEFEVTCRDWQQDGEVLITSLGDLELLRTRFPQGEVLVHRTQRLIDHSQRHFYYVCCLISGYADLDYQGAQTVLQANDIALLDSAQEYAMASSRVFDAIWIATPRHRLEGRIANLARIVGARIVGQSGSGRLASVFIQELEQQAPALSEESGMRLANALLDLIAGAAPITAERALSRSDQLLRRIHDYIEERLTDCALSPQTVAAAHAISVRYLNRLFAREQTSTAKWILARRLERSRRQLEQAEFDHQTIGTIAMNNGFNDISTFNRAFKARYALTPRSLRNKRHD</sequence>
<dbReference type="Gene3D" id="1.10.10.60">
    <property type="entry name" value="Homeodomain-like"/>
    <property type="match status" value="1"/>
</dbReference>
<keyword evidence="2" id="KW-0238">DNA-binding</keyword>
<evidence type="ECO:0000259" key="4">
    <source>
        <dbReference type="PROSITE" id="PS01124"/>
    </source>
</evidence>
<evidence type="ECO:0000313" key="5">
    <source>
        <dbReference type="EMBL" id="TFH67391.1"/>
    </source>
</evidence>
<dbReference type="PANTHER" id="PTHR43280:SF31">
    <property type="entry name" value="TRANSCRIPTIONAL REGULATORY PROTEIN"/>
    <property type="match status" value="1"/>
</dbReference>
<dbReference type="Proteomes" id="UP000298133">
    <property type="component" value="Unassembled WGS sequence"/>
</dbReference>
<comment type="caution">
    <text evidence="5">The sequence shown here is derived from an EMBL/GenBank/DDBJ whole genome shotgun (WGS) entry which is preliminary data.</text>
</comment>
<evidence type="ECO:0000256" key="3">
    <source>
        <dbReference type="ARBA" id="ARBA00023163"/>
    </source>
</evidence>
<dbReference type="Pfam" id="PF12833">
    <property type="entry name" value="HTH_18"/>
    <property type="match status" value="1"/>
</dbReference>
<evidence type="ECO:0000256" key="2">
    <source>
        <dbReference type="ARBA" id="ARBA00023125"/>
    </source>
</evidence>
<feature type="domain" description="HTH araC/xylS-type" evidence="4">
    <location>
        <begin position="213"/>
        <end position="314"/>
    </location>
</feature>
<dbReference type="EMBL" id="SPIA01000003">
    <property type="protein sequence ID" value="TFH67391.1"/>
    <property type="molecule type" value="Genomic_DNA"/>
</dbReference>
<accession>A0A4Y8UGV9</accession>
<protein>
    <submittedName>
        <fullName evidence="5">Helix-turn-helix domain-containing protein</fullName>
    </submittedName>
</protein>
<dbReference type="SUPFAM" id="SSF46689">
    <property type="entry name" value="Homeodomain-like"/>
    <property type="match status" value="1"/>
</dbReference>
<keyword evidence="1" id="KW-0805">Transcription regulation</keyword>
<name>A0A4Y8UGV9_9GAMM</name>
<dbReference type="SMART" id="SM00342">
    <property type="entry name" value="HTH_ARAC"/>
    <property type="match status" value="1"/>
</dbReference>
<dbReference type="InterPro" id="IPR018060">
    <property type="entry name" value="HTH_AraC"/>
</dbReference>
<dbReference type="PANTHER" id="PTHR43280">
    <property type="entry name" value="ARAC-FAMILY TRANSCRIPTIONAL REGULATOR"/>
    <property type="match status" value="1"/>
</dbReference>
<keyword evidence="6" id="KW-1185">Reference proteome</keyword>
<proteinExistence type="predicted"/>
<dbReference type="InterPro" id="IPR009057">
    <property type="entry name" value="Homeodomain-like_sf"/>
</dbReference>
<keyword evidence="3" id="KW-0804">Transcription</keyword>
<evidence type="ECO:0000256" key="1">
    <source>
        <dbReference type="ARBA" id="ARBA00023015"/>
    </source>
</evidence>